<accession>A0AAE1TRL7</accession>
<gene>
    <name evidence="1" type="ORF">Pmani_031829</name>
</gene>
<reference evidence="1" key="1">
    <citation type="submission" date="2023-11" db="EMBL/GenBank/DDBJ databases">
        <title>Genome assemblies of two species of porcelain crab, Petrolisthes cinctipes and Petrolisthes manimaculis (Anomura: Porcellanidae).</title>
        <authorList>
            <person name="Angst P."/>
        </authorList>
    </citation>
    <scope>NUCLEOTIDE SEQUENCE</scope>
    <source>
        <strain evidence="1">PB745_02</strain>
        <tissue evidence="1">Gill</tissue>
    </source>
</reference>
<dbReference type="EMBL" id="JAWZYT010004037">
    <property type="protein sequence ID" value="KAK4295623.1"/>
    <property type="molecule type" value="Genomic_DNA"/>
</dbReference>
<organism evidence="1 2">
    <name type="scientific">Petrolisthes manimaculis</name>
    <dbReference type="NCBI Taxonomy" id="1843537"/>
    <lineage>
        <taxon>Eukaryota</taxon>
        <taxon>Metazoa</taxon>
        <taxon>Ecdysozoa</taxon>
        <taxon>Arthropoda</taxon>
        <taxon>Crustacea</taxon>
        <taxon>Multicrustacea</taxon>
        <taxon>Malacostraca</taxon>
        <taxon>Eumalacostraca</taxon>
        <taxon>Eucarida</taxon>
        <taxon>Decapoda</taxon>
        <taxon>Pleocyemata</taxon>
        <taxon>Anomura</taxon>
        <taxon>Galatheoidea</taxon>
        <taxon>Porcellanidae</taxon>
        <taxon>Petrolisthes</taxon>
    </lineage>
</organism>
<protein>
    <submittedName>
        <fullName evidence="1">Uncharacterized protein</fullName>
    </submittedName>
</protein>
<evidence type="ECO:0000313" key="1">
    <source>
        <dbReference type="EMBL" id="KAK4295623.1"/>
    </source>
</evidence>
<proteinExistence type="predicted"/>
<name>A0AAE1TRL7_9EUCA</name>
<sequence length="92" mass="9088">MKWGGGGGGGEKWGVGGEKCGGDEKCGGGGENCGGGGENCGGGGGEKCGGELTSEVEKQVKKSVGGKVDGVELLRDMLEILKGGRQRLKSES</sequence>
<evidence type="ECO:0000313" key="2">
    <source>
        <dbReference type="Proteomes" id="UP001292094"/>
    </source>
</evidence>
<comment type="caution">
    <text evidence="1">The sequence shown here is derived from an EMBL/GenBank/DDBJ whole genome shotgun (WGS) entry which is preliminary data.</text>
</comment>
<dbReference type="AlphaFoldDB" id="A0AAE1TRL7"/>
<dbReference type="Proteomes" id="UP001292094">
    <property type="component" value="Unassembled WGS sequence"/>
</dbReference>
<keyword evidence="2" id="KW-1185">Reference proteome</keyword>